<dbReference type="Pfam" id="PF02230">
    <property type="entry name" value="Abhydrolase_2"/>
    <property type="match status" value="1"/>
</dbReference>
<feature type="domain" description="Phospholipase/carboxylesterase/thioesterase" evidence="3">
    <location>
        <begin position="251"/>
        <end position="358"/>
    </location>
</feature>
<dbReference type="PANTHER" id="PTHR10655">
    <property type="entry name" value="LYSOPHOSPHOLIPASE-RELATED"/>
    <property type="match status" value="1"/>
</dbReference>
<dbReference type="PANTHER" id="PTHR10655:SF17">
    <property type="entry name" value="LYSOPHOSPHOLIPASE-LIKE PROTEIN 1"/>
    <property type="match status" value="1"/>
</dbReference>
<dbReference type="GO" id="GO:0052689">
    <property type="term" value="F:carboxylic ester hydrolase activity"/>
    <property type="evidence" value="ECO:0007669"/>
    <property type="project" value="TreeGrafter"/>
</dbReference>
<dbReference type="SUPFAM" id="SSF53474">
    <property type="entry name" value="alpha/beta-Hydrolases"/>
    <property type="match status" value="1"/>
</dbReference>
<dbReference type="EMBL" id="HBEG01021723">
    <property type="protein sequence ID" value="CAD8357773.1"/>
    <property type="molecule type" value="Transcribed_RNA"/>
</dbReference>
<dbReference type="AlphaFoldDB" id="A0A7S0AA84"/>
<dbReference type="GO" id="GO:0005737">
    <property type="term" value="C:cytoplasm"/>
    <property type="evidence" value="ECO:0007669"/>
    <property type="project" value="TreeGrafter"/>
</dbReference>
<dbReference type="GO" id="GO:0008474">
    <property type="term" value="F:palmitoyl-(protein) hydrolase activity"/>
    <property type="evidence" value="ECO:0007669"/>
    <property type="project" value="TreeGrafter"/>
</dbReference>
<dbReference type="InterPro" id="IPR003140">
    <property type="entry name" value="PLipase/COase/thioEstase"/>
</dbReference>
<name>A0A7S0AA84_9DINO</name>
<sequence>MRGWLRKLHGPCARWGREPEAALRRALRAAERLPPLQQRLGFRFQDPSETGSWGVGNLVGFSSKPVPRSRRRETKVSWDAYAVSYRLRLVATGVLELRRRVWRRAVAARVEKRRRGDPGGPLAGERITVTARSRCEKAGDRRKRIRVVRRTADLLPAVIFRPVSGPQKWTLIYLHGLGSSALGNYADHPHYFVDGSVALKVVVPTAPSREVSCWDGWWLESRGPAKDDASAGAGKAGAAKGSRWRLAKFLSWYDYLSNYDGRREDAIDWHSLAAIQRALHGLIRREVQELGGRAGRVILGGKSQGCCTALDATLTFPQALGGFVGVVGHLLSCTPVEPGGPQARTPLHFFHEPEDDIMRWDWVQCGERRLRKAGYRVFARRRPDPERQGHFVAGVEGAWVRAALRSICGSRR</sequence>
<organism evidence="4">
    <name type="scientific">Pyrodinium bahamense</name>
    <dbReference type="NCBI Taxonomy" id="73915"/>
    <lineage>
        <taxon>Eukaryota</taxon>
        <taxon>Sar</taxon>
        <taxon>Alveolata</taxon>
        <taxon>Dinophyceae</taxon>
        <taxon>Gonyaulacales</taxon>
        <taxon>Pyrocystaceae</taxon>
        <taxon>Pyrodinium</taxon>
    </lineage>
</organism>
<evidence type="ECO:0000256" key="1">
    <source>
        <dbReference type="ARBA" id="ARBA00006499"/>
    </source>
</evidence>
<gene>
    <name evidence="4" type="ORF">PBAH0796_LOCUS13140</name>
</gene>
<protein>
    <recommendedName>
        <fullName evidence="3">Phospholipase/carboxylesterase/thioesterase domain-containing protein</fullName>
    </recommendedName>
</protein>
<reference evidence="4" key="1">
    <citation type="submission" date="2021-01" db="EMBL/GenBank/DDBJ databases">
        <authorList>
            <person name="Corre E."/>
            <person name="Pelletier E."/>
            <person name="Niang G."/>
            <person name="Scheremetjew M."/>
            <person name="Finn R."/>
            <person name="Kale V."/>
            <person name="Holt S."/>
            <person name="Cochrane G."/>
            <person name="Meng A."/>
            <person name="Brown T."/>
            <person name="Cohen L."/>
        </authorList>
    </citation>
    <scope>NUCLEOTIDE SEQUENCE</scope>
    <source>
        <strain evidence="4">Pbaha01</strain>
    </source>
</reference>
<dbReference type="InterPro" id="IPR029058">
    <property type="entry name" value="AB_hydrolase_fold"/>
</dbReference>
<dbReference type="InterPro" id="IPR050565">
    <property type="entry name" value="LYPA1-2/EST-like"/>
</dbReference>
<proteinExistence type="inferred from homology"/>
<evidence type="ECO:0000259" key="3">
    <source>
        <dbReference type="Pfam" id="PF02230"/>
    </source>
</evidence>
<evidence type="ECO:0000256" key="2">
    <source>
        <dbReference type="ARBA" id="ARBA00022801"/>
    </source>
</evidence>
<comment type="similarity">
    <text evidence="1">Belongs to the AB hydrolase superfamily. AB hydrolase 2 family.</text>
</comment>
<dbReference type="Gene3D" id="3.40.50.1820">
    <property type="entry name" value="alpha/beta hydrolase"/>
    <property type="match status" value="1"/>
</dbReference>
<keyword evidence="2" id="KW-0378">Hydrolase</keyword>
<accession>A0A7S0AA84</accession>
<evidence type="ECO:0000313" key="4">
    <source>
        <dbReference type="EMBL" id="CAD8357773.1"/>
    </source>
</evidence>